<dbReference type="PANTHER" id="PTHR36974">
    <property type="entry name" value="MEMBRANE PROTEIN-RELATED"/>
    <property type="match status" value="1"/>
</dbReference>
<gene>
    <name evidence="2" type="ORF">BUZ57_10060</name>
</gene>
<sequence>MKQFQRVIFGILFVTIGILHFTHETTFRKIVPYYLPFRKLAVFVTGVFEIIFGVTLLLRRPGYIFKHIIIAFLWAVLPANIYMARRIDEIEGMQLPKPLLYLRIPLQFHLMKLIRDL</sequence>
<evidence type="ECO:0000256" key="1">
    <source>
        <dbReference type="SAM" id="Phobius"/>
    </source>
</evidence>
<dbReference type="KEGG" id="shu:SHYC_03595"/>
<evidence type="ECO:0000313" key="3">
    <source>
        <dbReference type="Proteomes" id="UP000285625"/>
    </source>
</evidence>
<proteinExistence type="predicted"/>
<feature type="transmembrane region" description="Helical" evidence="1">
    <location>
        <begin position="39"/>
        <end position="58"/>
    </location>
</feature>
<dbReference type="PANTHER" id="PTHR36974:SF1">
    <property type="entry name" value="DOXX FAMILY MEMBRANE PROTEIN"/>
    <property type="match status" value="1"/>
</dbReference>
<organism evidence="2 3">
    <name type="scientific">Staphylococcus hyicus</name>
    <dbReference type="NCBI Taxonomy" id="1284"/>
    <lineage>
        <taxon>Bacteria</taxon>
        <taxon>Bacillati</taxon>
        <taxon>Bacillota</taxon>
        <taxon>Bacilli</taxon>
        <taxon>Bacillales</taxon>
        <taxon>Staphylococcaceae</taxon>
        <taxon>Staphylococcus</taxon>
    </lineage>
</organism>
<dbReference type="EMBL" id="QXVO01000035">
    <property type="protein sequence ID" value="RIO43956.1"/>
    <property type="molecule type" value="Genomic_DNA"/>
</dbReference>
<feature type="transmembrane region" description="Helical" evidence="1">
    <location>
        <begin position="64"/>
        <end position="83"/>
    </location>
</feature>
<keyword evidence="1" id="KW-0472">Membrane</keyword>
<dbReference type="STRING" id="1284.SHYC_03595"/>
<feature type="transmembrane region" description="Helical" evidence="1">
    <location>
        <begin position="6"/>
        <end position="27"/>
    </location>
</feature>
<evidence type="ECO:0000313" key="2">
    <source>
        <dbReference type="EMBL" id="RIO43956.1"/>
    </source>
</evidence>
<evidence type="ECO:0008006" key="4">
    <source>
        <dbReference type="Google" id="ProtNLM"/>
    </source>
</evidence>
<accession>A0A0A8HRM5</accession>
<dbReference type="HOGENOM" id="CLU_128738_4_2_9"/>
<dbReference type="AlphaFoldDB" id="A0A0A8HRM5"/>
<dbReference type="Proteomes" id="UP000285625">
    <property type="component" value="Unassembled WGS sequence"/>
</dbReference>
<keyword evidence="1" id="KW-0812">Transmembrane</keyword>
<reference evidence="2 3" key="1">
    <citation type="journal article" date="2016" name="Front. Microbiol.">
        <title>Comprehensive Phylogenetic Analysis of Bovine Non-aureus Staphylococci Species Based on Whole-Genome Sequencing.</title>
        <authorList>
            <person name="Naushad S."/>
            <person name="Barkema H.W."/>
            <person name="Luby C."/>
            <person name="Condas L.A."/>
            <person name="Nobrega D.B."/>
            <person name="Carson D.A."/>
            <person name="De Buck J."/>
        </authorList>
    </citation>
    <scope>NUCLEOTIDE SEQUENCE [LARGE SCALE GENOMIC DNA]</scope>
    <source>
        <strain evidence="2 3">SNUC 5959</strain>
    </source>
</reference>
<name>A0A0A8HRM5_STAHY</name>
<dbReference type="RefSeq" id="WP_039644571.1">
    <property type="nucleotide sequence ID" value="NZ_CP008747.1"/>
</dbReference>
<dbReference type="GeneID" id="41072554"/>
<protein>
    <recommendedName>
        <fullName evidence="4">DoxX family membrane protein</fullName>
    </recommendedName>
</protein>
<keyword evidence="1" id="KW-1133">Transmembrane helix</keyword>
<comment type="caution">
    <text evidence="2">The sequence shown here is derived from an EMBL/GenBank/DDBJ whole genome shotgun (WGS) entry which is preliminary data.</text>
</comment>